<sequence>MSAKTYTFEQVQEHKSRDDIWIIYKNKVYDVTNYLDEHPGGEEVILDCAGDDATDAFDDIGHSDDAVEMLNGLFIGDLIGGIKGKSGDTLNKTSNGDSNIVLLGAVTVAIAIIAYFVLNK</sequence>
<comment type="subcellular location">
    <subcellularLocation>
        <location evidence="1">Endoplasmic reticulum membrane</location>
        <topology evidence="1">Single-pass membrane protein</topology>
        <orientation evidence="1">Cytoplasmic side</orientation>
    </subcellularLocation>
    <subcellularLocation>
        <location evidence="11">Microsome membrane</location>
        <topology evidence="11">Single-pass membrane protein</topology>
        <orientation evidence="11">Cytoplasmic side</orientation>
    </subcellularLocation>
</comment>
<dbReference type="Proteomes" id="UP001378960">
    <property type="component" value="Unassembled WGS sequence"/>
</dbReference>
<comment type="similarity">
    <text evidence="12 13">Belongs to the cytochrome b5 family.</text>
</comment>
<evidence type="ECO:0000256" key="12">
    <source>
        <dbReference type="ARBA" id="ARBA00038168"/>
    </source>
</evidence>
<keyword evidence="4 13" id="KW-0812">Transmembrane</keyword>
<dbReference type="AlphaFoldDB" id="A0AAV5R5Q0"/>
<keyword evidence="3 13" id="KW-0349">Heme</keyword>
<dbReference type="GO" id="GO:0046872">
    <property type="term" value="F:metal ion binding"/>
    <property type="evidence" value="ECO:0007669"/>
    <property type="project" value="UniProtKB-UniRule"/>
</dbReference>
<dbReference type="Gene3D" id="3.10.120.10">
    <property type="entry name" value="Cytochrome b5-like heme/steroid binding domain"/>
    <property type="match status" value="1"/>
</dbReference>
<comment type="caution">
    <text evidence="15">The sequence shown here is derived from an EMBL/GenBank/DDBJ whole genome shotgun (WGS) entry which is preliminary data.</text>
</comment>
<evidence type="ECO:0000256" key="5">
    <source>
        <dbReference type="ARBA" id="ARBA00022723"/>
    </source>
</evidence>
<evidence type="ECO:0000256" key="9">
    <source>
        <dbReference type="ARBA" id="ARBA00023004"/>
    </source>
</evidence>
<accession>A0AAV5R5Q0</accession>
<organism evidence="15 16">
    <name type="scientific">Pichia kluyveri</name>
    <name type="common">Yeast</name>
    <dbReference type="NCBI Taxonomy" id="36015"/>
    <lineage>
        <taxon>Eukaryota</taxon>
        <taxon>Fungi</taxon>
        <taxon>Dikarya</taxon>
        <taxon>Ascomycota</taxon>
        <taxon>Saccharomycotina</taxon>
        <taxon>Pichiomycetes</taxon>
        <taxon>Pichiales</taxon>
        <taxon>Pichiaceae</taxon>
        <taxon>Pichia</taxon>
    </lineage>
</organism>
<keyword evidence="9 13" id="KW-0408">Iron</keyword>
<dbReference type="InterPro" id="IPR018506">
    <property type="entry name" value="Cyt_B5_heme-BS"/>
</dbReference>
<dbReference type="GO" id="GO:0016126">
    <property type="term" value="P:sterol biosynthetic process"/>
    <property type="evidence" value="ECO:0007669"/>
    <property type="project" value="TreeGrafter"/>
</dbReference>
<dbReference type="PROSITE" id="PS50255">
    <property type="entry name" value="CYTOCHROME_B5_2"/>
    <property type="match status" value="1"/>
</dbReference>
<dbReference type="FunFam" id="3.10.120.10:FF:000002">
    <property type="entry name" value="Cytochrome b5 type B"/>
    <property type="match status" value="1"/>
</dbReference>
<evidence type="ECO:0000256" key="2">
    <source>
        <dbReference type="ARBA" id="ARBA00022448"/>
    </source>
</evidence>
<proteinExistence type="inferred from homology"/>
<keyword evidence="8" id="KW-0249">Electron transport</keyword>
<name>A0AAV5R5Q0_PICKL</name>
<protein>
    <submittedName>
        <fullName evidence="15">Cyb5 protein</fullName>
    </submittedName>
</protein>
<dbReference type="GO" id="GO:0005789">
    <property type="term" value="C:endoplasmic reticulum membrane"/>
    <property type="evidence" value="ECO:0007669"/>
    <property type="project" value="UniProtKB-SubCell"/>
</dbReference>
<evidence type="ECO:0000313" key="15">
    <source>
        <dbReference type="EMBL" id="GMM46884.1"/>
    </source>
</evidence>
<keyword evidence="6" id="KW-0256">Endoplasmic reticulum</keyword>
<dbReference type="PRINTS" id="PR00363">
    <property type="entry name" value="CYTOCHROMEB5"/>
</dbReference>
<reference evidence="15 16" key="1">
    <citation type="journal article" date="2023" name="Elife">
        <title>Identification of key yeast species and microbe-microbe interactions impacting larval growth of Drosophila in the wild.</title>
        <authorList>
            <person name="Mure A."/>
            <person name="Sugiura Y."/>
            <person name="Maeda R."/>
            <person name="Honda K."/>
            <person name="Sakurai N."/>
            <person name="Takahashi Y."/>
            <person name="Watada M."/>
            <person name="Katoh T."/>
            <person name="Gotoh A."/>
            <person name="Gotoh Y."/>
            <person name="Taniguchi I."/>
            <person name="Nakamura K."/>
            <person name="Hayashi T."/>
            <person name="Katayama T."/>
            <person name="Uemura T."/>
            <person name="Hattori Y."/>
        </authorList>
    </citation>
    <scope>NUCLEOTIDE SEQUENCE [LARGE SCALE GENOMIC DNA]</scope>
    <source>
        <strain evidence="15 16">PK-24</strain>
    </source>
</reference>
<dbReference type="PROSITE" id="PS00191">
    <property type="entry name" value="CYTOCHROME_B5_1"/>
    <property type="match status" value="1"/>
</dbReference>
<evidence type="ECO:0000256" key="4">
    <source>
        <dbReference type="ARBA" id="ARBA00022692"/>
    </source>
</evidence>
<gene>
    <name evidence="15" type="ORF">DAPK24_034590</name>
</gene>
<feature type="transmembrane region" description="Helical" evidence="13">
    <location>
        <begin position="100"/>
        <end position="118"/>
    </location>
</feature>
<dbReference type="EMBL" id="BTGB01000005">
    <property type="protein sequence ID" value="GMM46884.1"/>
    <property type="molecule type" value="Genomic_DNA"/>
</dbReference>
<evidence type="ECO:0000256" key="7">
    <source>
        <dbReference type="ARBA" id="ARBA00022848"/>
    </source>
</evidence>
<evidence type="ECO:0000256" key="8">
    <source>
        <dbReference type="ARBA" id="ARBA00022982"/>
    </source>
</evidence>
<keyword evidence="16" id="KW-1185">Reference proteome</keyword>
<dbReference type="PANTHER" id="PTHR19359:SF150">
    <property type="entry name" value="CYTOCHROME B5"/>
    <property type="match status" value="1"/>
</dbReference>
<dbReference type="Pfam" id="PF00173">
    <property type="entry name" value="Cyt-b5"/>
    <property type="match status" value="1"/>
</dbReference>
<evidence type="ECO:0000259" key="14">
    <source>
        <dbReference type="PROSITE" id="PS50255"/>
    </source>
</evidence>
<keyword evidence="7" id="KW-0492">Microsome</keyword>
<dbReference type="SMART" id="SM01117">
    <property type="entry name" value="Cyt-b5"/>
    <property type="match status" value="1"/>
</dbReference>
<keyword evidence="13" id="KW-1133">Transmembrane helix</keyword>
<keyword evidence="2" id="KW-0813">Transport</keyword>
<dbReference type="InterPro" id="IPR036400">
    <property type="entry name" value="Cyt_B5-like_heme/steroid_sf"/>
</dbReference>
<evidence type="ECO:0000256" key="1">
    <source>
        <dbReference type="ARBA" id="ARBA00004131"/>
    </source>
</evidence>
<dbReference type="InterPro" id="IPR050668">
    <property type="entry name" value="Cytochrome_b5"/>
</dbReference>
<evidence type="ECO:0000256" key="6">
    <source>
        <dbReference type="ARBA" id="ARBA00022824"/>
    </source>
</evidence>
<dbReference type="InterPro" id="IPR001199">
    <property type="entry name" value="Cyt_B5-like_heme/steroid-bd"/>
</dbReference>
<evidence type="ECO:0000313" key="16">
    <source>
        <dbReference type="Proteomes" id="UP001378960"/>
    </source>
</evidence>
<evidence type="ECO:0000256" key="3">
    <source>
        <dbReference type="ARBA" id="ARBA00022617"/>
    </source>
</evidence>
<dbReference type="SUPFAM" id="SSF55856">
    <property type="entry name" value="Cytochrome b5-like heme/steroid binding domain"/>
    <property type="match status" value="1"/>
</dbReference>
<dbReference type="PANTHER" id="PTHR19359">
    <property type="entry name" value="CYTOCHROME B5"/>
    <property type="match status" value="1"/>
</dbReference>
<evidence type="ECO:0000256" key="13">
    <source>
        <dbReference type="RuleBase" id="RU362121"/>
    </source>
</evidence>
<keyword evidence="5 13" id="KW-0479">Metal-binding</keyword>
<feature type="domain" description="Cytochrome b5 heme-binding" evidence="14">
    <location>
        <begin position="3"/>
        <end position="79"/>
    </location>
</feature>
<keyword evidence="10 13" id="KW-0472">Membrane</keyword>
<evidence type="ECO:0000256" key="10">
    <source>
        <dbReference type="ARBA" id="ARBA00023136"/>
    </source>
</evidence>
<evidence type="ECO:0000256" key="11">
    <source>
        <dbReference type="ARBA" id="ARBA00037877"/>
    </source>
</evidence>
<dbReference type="GO" id="GO:0020037">
    <property type="term" value="F:heme binding"/>
    <property type="evidence" value="ECO:0007669"/>
    <property type="project" value="UniProtKB-UniRule"/>
</dbReference>